<gene>
    <name evidence="3" type="ORF">BJ508DRAFT_330798</name>
</gene>
<dbReference type="EMBL" id="ML119737">
    <property type="protein sequence ID" value="RPA76818.1"/>
    <property type="molecule type" value="Genomic_DNA"/>
</dbReference>
<dbReference type="Pfam" id="PF12273">
    <property type="entry name" value="RCR"/>
    <property type="match status" value="1"/>
</dbReference>
<sequence>MPLLLNRDLYDDCDRWDPATGACLDSTTSFVKYIVASLFIFVLLLSLLILLCLSRRRRRKGQQAYYGTRWIFRSPPGVPPRPGVPLQTYSAGGQYGQQQQGGYYASPPPGQYYPPPGSYTSPGGFQPAPHQTPYTTGSTYTTMPTSPGQAHVQPHYGGQGLRGGEELPPPPVYTPGPYAPANVTVRDEQGGTSTQQVGK</sequence>
<feature type="region of interest" description="Disordered" evidence="1">
    <location>
        <begin position="90"/>
        <end position="199"/>
    </location>
</feature>
<accession>A0A3N4HWB6</accession>
<evidence type="ECO:0000256" key="1">
    <source>
        <dbReference type="SAM" id="MobiDB-lite"/>
    </source>
</evidence>
<dbReference type="AlphaFoldDB" id="A0A3N4HWB6"/>
<evidence type="ECO:0000313" key="3">
    <source>
        <dbReference type="EMBL" id="RPA76818.1"/>
    </source>
</evidence>
<evidence type="ECO:0000256" key="2">
    <source>
        <dbReference type="SAM" id="Phobius"/>
    </source>
</evidence>
<feature type="compositionally biased region" description="Polar residues" evidence="1">
    <location>
        <begin position="190"/>
        <end position="199"/>
    </location>
</feature>
<keyword evidence="4" id="KW-1185">Reference proteome</keyword>
<keyword evidence="2" id="KW-1133">Transmembrane helix</keyword>
<protein>
    <submittedName>
        <fullName evidence="3">Uncharacterized protein</fullName>
    </submittedName>
</protein>
<dbReference type="Proteomes" id="UP000275078">
    <property type="component" value="Unassembled WGS sequence"/>
</dbReference>
<proteinExistence type="predicted"/>
<keyword evidence="2" id="KW-0812">Transmembrane</keyword>
<feature type="compositionally biased region" description="Low complexity" evidence="1">
    <location>
        <begin position="90"/>
        <end position="105"/>
    </location>
</feature>
<feature type="compositionally biased region" description="Low complexity" evidence="1">
    <location>
        <begin position="132"/>
        <end position="148"/>
    </location>
</feature>
<feature type="compositionally biased region" description="Pro residues" evidence="1">
    <location>
        <begin position="167"/>
        <end position="178"/>
    </location>
</feature>
<dbReference type="InterPro" id="IPR020999">
    <property type="entry name" value="Chitin_synth_reg_RCR"/>
</dbReference>
<organism evidence="3 4">
    <name type="scientific">Ascobolus immersus RN42</name>
    <dbReference type="NCBI Taxonomy" id="1160509"/>
    <lineage>
        <taxon>Eukaryota</taxon>
        <taxon>Fungi</taxon>
        <taxon>Dikarya</taxon>
        <taxon>Ascomycota</taxon>
        <taxon>Pezizomycotina</taxon>
        <taxon>Pezizomycetes</taxon>
        <taxon>Pezizales</taxon>
        <taxon>Ascobolaceae</taxon>
        <taxon>Ascobolus</taxon>
    </lineage>
</organism>
<reference evidence="3 4" key="1">
    <citation type="journal article" date="2018" name="Nat. Ecol. Evol.">
        <title>Pezizomycetes genomes reveal the molecular basis of ectomycorrhizal truffle lifestyle.</title>
        <authorList>
            <person name="Murat C."/>
            <person name="Payen T."/>
            <person name="Noel B."/>
            <person name="Kuo A."/>
            <person name="Morin E."/>
            <person name="Chen J."/>
            <person name="Kohler A."/>
            <person name="Krizsan K."/>
            <person name="Balestrini R."/>
            <person name="Da Silva C."/>
            <person name="Montanini B."/>
            <person name="Hainaut M."/>
            <person name="Levati E."/>
            <person name="Barry K.W."/>
            <person name="Belfiori B."/>
            <person name="Cichocki N."/>
            <person name="Clum A."/>
            <person name="Dockter R.B."/>
            <person name="Fauchery L."/>
            <person name="Guy J."/>
            <person name="Iotti M."/>
            <person name="Le Tacon F."/>
            <person name="Lindquist E.A."/>
            <person name="Lipzen A."/>
            <person name="Malagnac F."/>
            <person name="Mello A."/>
            <person name="Molinier V."/>
            <person name="Miyauchi S."/>
            <person name="Poulain J."/>
            <person name="Riccioni C."/>
            <person name="Rubini A."/>
            <person name="Sitrit Y."/>
            <person name="Splivallo R."/>
            <person name="Traeger S."/>
            <person name="Wang M."/>
            <person name="Zifcakova L."/>
            <person name="Wipf D."/>
            <person name="Zambonelli A."/>
            <person name="Paolocci F."/>
            <person name="Nowrousian M."/>
            <person name="Ottonello S."/>
            <person name="Baldrian P."/>
            <person name="Spatafora J.W."/>
            <person name="Henrissat B."/>
            <person name="Nagy L.G."/>
            <person name="Aury J.M."/>
            <person name="Wincker P."/>
            <person name="Grigoriev I.V."/>
            <person name="Bonfante P."/>
            <person name="Martin F.M."/>
        </authorList>
    </citation>
    <scope>NUCLEOTIDE SEQUENCE [LARGE SCALE GENOMIC DNA]</scope>
    <source>
        <strain evidence="3 4">RN42</strain>
    </source>
</reference>
<evidence type="ECO:0000313" key="4">
    <source>
        <dbReference type="Proteomes" id="UP000275078"/>
    </source>
</evidence>
<feature type="compositionally biased region" description="Pro residues" evidence="1">
    <location>
        <begin position="106"/>
        <end position="117"/>
    </location>
</feature>
<keyword evidence="2" id="KW-0472">Membrane</keyword>
<name>A0A3N4HWB6_ASCIM</name>
<feature type="transmembrane region" description="Helical" evidence="2">
    <location>
        <begin position="33"/>
        <end position="53"/>
    </location>
</feature>